<feature type="signal peptide" evidence="1">
    <location>
        <begin position="1"/>
        <end position="26"/>
    </location>
</feature>
<evidence type="ECO:0000256" key="1">
    <source>
        <dbReference type="SAM" id="SignalP"/>
    </source>
</evidence>
<name>A0A1I7H5R1_9GAMM</name>
<reference evidence="3" key="1">
    <citation type="submission" date="2016-10" db="EMBL/GenBank/DDBJ databases">
        <authorList>
            <person name="Varghese N."/>
            <person name="Submissions S."/>
        </authorList>
    </citation>
    <scope>NUCLEOTIDE SEQUENCE [LARGE SCALE GENOMIC DNA]</scope>
    <source>
        <strain evidence="3">DSM 18168</strain>
    </source>
</reference>
<dbReference type="NCBIfam" id="TIGR03759">
    <property type="entry name" value="conj_TIGR03759"/>
    <property type="match status" value="1"/>
</dbReference>
<protein>
    <submittedName>
        <fullName evidence="2">Integrating conjugative element protein, PFL_4693 family</fullName>
    </submittedName>
</protein>
<evidence type="ECO:0000313" key="2">
    <source>
        <dbReference type="EMBL" id="SFU56030.1"/>
    </source>
</evidence>
<dbReference type="STRING" id="351659.SAMN05421784_11180"/>
<gene>
    <name evidence="2" type="ORF">SAMN05421784_11180</name>
</gene>
<dbReference type="AlphaFoldDB" id="A0A1I7H5R1"/>
<feature type="chain" id="PRO_5017420877" evidence="1">
    <location>
        <begin position="27"/>
        <end position="247"/>
    </location>
</feature>
<dbReference type="InterPro" id="IPR022293">
    <property type="entry name" value="Integrating-conj_element"/>
</dbReference>
<accession>A0A1I7H5R1</accession>
<dbReference type="Proteomes" id="UP000242496">
    <property type="component" value="Unassembled WGS sequence"/>
</dbReference>
<proteinExistence type="predicted"/>
<dbReference type="EMBL" id="FPBJ01000011">
    <property type="protein sequence ID" value="SFU56030.1"/>
    <property type="molecule type" value="Genomic_DNA"/>
</dbReference>
<keyword evidence="1" id="KW-0732">Signal</keyword>
<keyword evidence="3" id="KW-1185">Reference proteome</keyword>
<organism evidence="2 3">
    <name type="scientific">Xenorhabdus koppenhoeferi</name>
    <dbReference type="NCBI Taxonomy" id="351659"/>
    <lineage>
        <taxon>Bacteria</taxon>
        <taxon>Pseudomonadati</taxon>
        <taxon>Pseudomonadota</taxon>
        <taxon>Gammaproteobacteria</taxon>
        <taxon>Enterobacterales</taxon>
        <taxon>Morganellaceae</taxon>
        <taxon>Xenorhabdus</taxon>
    </lineage>
</organism>
<sequence>MRVTNNLFTSVIVFFSTLSFMPCALAINSGSEIQSTEVGQVQKNTVHQLQVQKDAKEWGLSTDEYAHYQDLMKGQRGIQSPGLDPITTLGIEAKSDPERRRYAELWVKAEFVRTEKELVFQREVDEAWKRLYPEILPVNLGNAASIAHDTQGRLALFVRIDDCVQCDARLASILTVKRSVDIYVVDSKGDDNRIRTWAKDKKIPIERVKTKEITLNHDEGRWIKYGEMRMPVVLQQNSDGGWRVAAF</sequence>
<evidence type="ECO:0000313" key="3">
    <source>
        <dbReference type="Proteomes" id="UP000242496"/>
    </source>
</evidence>